<evidence type="ECO:0000313" key="3">
    <source>
        <dbReference type="Proteomes" id="UP000199663"/>
    </source>
</evidence>
<accession>A0A1H3N8C8</accession>
<proteinExistence type="predicted"/>
<dbReference type="EMBL" id="FNQC01000003">
    <property type="protein sequence ID" value="SDY84920.1"/>
    <property type="molecule type" value="Genomic_DNA"/>
</dbReference>
<name>A0A1H3N8C8_9BACT</name>
<sequence>MRTLSIFFIFAFFLVTPFSSSAQILRKIKDAANRGVSRAVEKKVETEAEKMAMRQMEKVFRDMYPEDSVSGMDFGKILSGIKADVEVEPSYSFTGYSLMEITGKDEKGRDIDPVQIKSFFSTNEAFMGMEIENPEKKKGEGNSVMIYDFNRNATIILIESEGQRSRMAYGFDFEKMSAGLPEGTLADTTALEDYSFKKTGRSKVILGHSCAEYQMENEDGTADFWITEKPVHGTTAFWGGKNPYLTKRMKSQNDRYFKDLPEGNMLEMHFLSKKDKTVSTMKVLALDDNAPLVFNMDEYPSVFGSAYQ</sequence>
<dbReference type="RefSeq" id="WP_019597075.1">
    <property type="nucleotide sequence ID" value="NZ_FNQC01000003.1"/>
</dbReference>
<comment type="caution">
    <text evidence="2">The sequence shown here is derived from an EMBL/GenBank/DDBJ whole genome shotgun (WGS) entry which is preliminary data.</text>
</comment>
<evidence type="ECO:0000259" key="1">
    <source>
        <dbReference type="Pfam" id="PF14371"/>
    </source>
</evidence>
<dbReference type="InterPro" id="IPR025524">
    <property type="entry name" value="DUF4412"/>
</dbReference>
<organism evidence="2 3">
    <name type="scientific">Rhodonellum ikkaensis</name>
    <dbReference type="NCBI Taxonomy" id="336829"/>
    <lineage>
        <taxon>Bacteria</taxon>
        <taxon>Pseudomonadati</taxon>
        <taxon>Bacteroidota</taxon>
        <taxon>Cytophagia</taxon>
        <taxon>Cytophagales</taxon>
        <taxon>Cytophagaceae</taxon>
        <taxon>Rhodonellum</taxon>
    </lineage>
</organism>
<reference evidence="2 3" key="1">
    <citation type="submission" date="2016-10" db="EMBL/GenBank/DDBJ databases">
        <authorList>
            <person name="Varghese N."/>
            <person name="Submissions S."/>
        </authorList>
    </citation>
    <scope>NUCLEOTIDE SEQUENCE [LARGE SCALE GENOMIC DNA]</scope>
    <source>
        <strain evidence="2 3">DSM 17997</strain>
    </source>
</reference>
<protein>
    <recommendedName>
        <fullName evidence="1">DUF4412 domain-containing protein</fullName>
    </recommendedName>
</protein>
<evidence type="ECO:0000313" key="2">
    <source>
        <dbReference type="EMBL" id="SDY84920.1"/>
    </source>
</evidence>
<dbReference type="Pfam" id="PF14371">
    <property type="entry name" value="DUF4412"/>
    <property type="match status" value="1"/>
</dbReference>
<feature type="domain" description="DUF4412" evidence="1">
    <location>
        <begin position="115"/>
        <end position="229"/>
    </location>
</feature>
<keyword evidence="3" id="KW-1185">Reference proteome</keyword>
<gene>
    <name evidence="2" type="ORF">SAMN05444412_103135</name>
</gene>
<dbReference type="Proteomes" id="UP000199663">
    <property type="component" value="Unassembled WGS sequence"/>
</dbReference>